<evidence type="ECO:0000256" key="1">
    <source>
        <dbReference type="ARBA" id="ARBA00022578"/>
    </source>
</evidence>
<dbReference type="SUPFAM" id="SSF53098">
    <property type="entry name" value="Ribonuclease H-like"/>
    <property type="match status" value="1"/>
</dbReference>
<dbReference type="InterPro" id="IPR052183">
    <property type="entry name" value="IS_Transposase"/>
</dbReference>
<accession>A0ABQ3V9T6</accession>
<dbReference type="PANTHER" id="PTHR35528:SF3">
    <property type="entry name" value="BLL1675 PROTEIN"/>
    <property type="match status" value="1"/>
</dbReference>
<proteinExistence type="predicted"/>
<evidence type="ECO:0000256" key="2">
    <source>
        <dbReference type="ARBA" id="ARBA00023125"/>
    </source>
</evidence>
<dbReference type="InterPro" id="IPR047930">
    <property type="entry name" value="Transpos_IS6"/>
</dbReference>
<keyword evidence="1" id="KW-0815">Transposition</keyword>
<reference evidence="5 6" key="1">
    <citation type="journal article" date="2021" name="Int. J. Syst. Evol. Microbiol.">
        <title>Reticulibacter mediterranei gen. nov., sp. nov., within the new family Reticulibacteraceae fam. nov., and Ktedonospora formicarum gen. nov., sp. nov., Ktedonobacter robiniae sp. nov., Dictyobacter formicarum sp. nov. and Dictyobacter arantiisoli sp. nov., belonging to the class Ktedonobacteria.</title>
        <authorList>
            <person name="Yabe S."/>
            <person name="Zheng Y."/>
            <person name="Wang C.M."/>
            <person name="Sakai Y."/>
            <person name="Abe K."/>
            <person name="Yokota A."/>
            <person name="Donadio S."/>
            <person name="Cavaletti L."/>
            <person name="Monciardini P."/>
        </authorList>
    </citation>
    <scope>NUCLEOTIDE SEQUENCE [LARGE SCALE GENOMIC DNA]</scope>
    <source>
        <strain evidence="5 6">SOSP1-9</strain>
    </source>
</reference>
<evidence type="ECO:0000259" key="4">
    <source>
        <dbReference type="Pfam" id="PF13610"/>
    </source>
</evidence>
<comment type="caution">
    <text evidence="5">The sequence shown here is derived from an EMBL/GenBank/DDBJ whole genome shotgun (WGS) entry which is preliminary data.</text>
</comment>
<dbReference type="Pfam" id="PF13610">
    <property type="entry name" value="DDE_Tnp_IS240"/>
    <property type="match status" value="1"/>
</dbReference>
<dbReference type="EMBL" id="BNJJ01000002">
    <property type="protein sequence ID" value="GHO82609.1"/>
    <property type="molecule type" value="Genomic_DNA"/>
</dbReference>
<dbReference type="Proteomes" id="UP000635565">
    <property type="component" value="Unassembled WGS sequence"/>
</dbReference>
<feature type="domain" description="DDE" evidence="4">
    <location>
        <begin position="110"/>
        <end position="239"/>
    </location>
</feature>
<keyword evidence="6" id="KW-1185">Reference proteome</keyword>
<dbReference type="NCBIfam" id="NF033587">
    <property type="entry name" value="transpos_IS6"/>
    <property type="match status" value="1"/>
</dbReference>
<gene>
    <name evidence="5" type="ORF">KSZ_06150</name>
</gene>
<organism evidence="5 6">
    <name type="scientific">Dictyobacter formicarum</name>
    <dbReference type="NCBI Taxonomy" id="2778368"/>
    <lineage>
        <taxon>Bacteria</taxon>
        <taxon>Bacillati</taxon>
        <taxon>Chloroflexota</taxon>
        <taxon>Ktedonobacteria</taxon>
        <taxon>Ktedonobacterales</taxon>
        <taxon>Dictyobacteraceae</taxon>
        <taxon>Dictyobacter</taxon>
    </lineage>
</organism>
<evidence type="ECO:0000313" key="6">
    <source>
        <dbReference type="Proteomes" id="UP000635565"/>
    </source>
</evidence>
<sequence length="273" mass="31952">MNCPYCAAATTKKRAKKTKLGYATFFCSPCQHSFNERTGTPFNYLAFPTDIVLLVVLWRLRYKLSLWDVTELFLERGFVLTHETVRDREERFAPLIADHLRTKRRGQVGTSWYVDETYVKVHGKWCYLYRAIDRDGNLVDSRLSEKRNMDAAKPFFKQAVAVVGHTPETVTTDGHRSYPHAIREIMGNDVVHRTNVYLNNQLEQDHRGIKQRYYPMRGFESFESAARFCRAFDELRQYFRYRSPTRETLPLAQQRRIFCERLAALQGLMGAVA</sequence>
<protein>
    <recommendedName>
        <fullName evidence="4">DDE domain-containing protein</fullName>
    </recommendedName>
</protein>
<dbReference type="PANTHER" id="PTHR35528">
    <property type="entry name" value="BLL1675 PROTEIN"/>
    <property type="match status" value="1"/>
</dbReference>
<evidence type="ECO:0000256" key="3">
    <source>
        <dbReference type="ARBA" id="ARBA00023172"/>
    </source>
</evidence>
<keyword evidence="3" id="KW-0233">DNA recombination</keyword>
<dbReference type="InterPro" id="IPR032874">
    <property type="entry name" value="DDE_dom"/>
</dbReference>
<keyword evidence="2" id="KW-0238">DNA-binding</keyword>
<evidence type="ECO:0000313" key="5">
    <source>
        <dbReference type="EMBL" id="GHO82609.1"/>
    </source>
</evidence>
<dbReference type="InterPro" id="IPR012337">
    <property type="entry name" value="RNaseH-like_sf"/>
</dbReference>
<name>A0ABQ3V9T6_9CHLR</name>
<dbReference type="RefSeq" id="WP_201360279.1">
    <property type="nucleotide sequence ID" value="NZ_BNJJ01000002.1"/>
</dbReference>